<accession>A0A8S5LI17</accession>
<organism evidence="1">
    <name type="scientific">Siphoviridae sp. ctR0j7</name>
    <dbReference type="NCBI Taxonomy" id="2823580"/>
    <lineage>
        <taxon>Viruses</taxon>
        <taxon>Duplodnaviria</taxon>
        <taxon>Heunggongvirae</taxon>
        <taxon>Uroviricota</taxon>
        <taxon>Caudoviricetes</taxon>
    </lineage>
</organism>
<name>A0A8S5LI17_9CAUD</name>
<proteinExistence type="predicted"/>
<sequence>MGLRKQHTIRRFADGAYIKGRWQKGMETQTLVITASVQPIRNDERENLPEGKRMGRAVKIYTDALLRVDDNMGDVLLWLGTEYRIIAQARFQMGIISHYRYYAVSEQP</sequence>
<evidence type="ECO:0000313" key="1">
    <source>
        <dbReference type="EMBL" id="DAD69505.1"/>
    </source>
</evidence>
<protein>
    <submittedName>
        <fullName evidence="1">Minor capsid protein</fullName>
    </submittedName>
</protein>
<dbReference type="EMBL" id="BK014722">
    <property type="protein sequence ID" value="DAD69505.1"/>
    <property type="molecule type" value="Genomic_DNA"/>
</dbReference>
<reference evidence="1" key="1">
    <citation type="journal article" date="2021" name="Proc. Natl. Acad. Sci. U.S.A.">
        <title>A Catalog of Tens of Thousands of Viruses from Human Metagenomes Reveals Hidden Associations with Chronic Diseases.</title>
        <authorList>
            <person name="Tisza M.J."/>
            <person name="Buck C.B."/>
        </authorList>
    </citation>
    <scope>NUCLEOTIDE SEQUENCE</scope>
    <source>
        <strain evidence="1">CtR0j7</strain>
    </source>
</reference>